<dbReference type="RefSeq" id="WP_146510419.1">
    <property type="nucleotide sequence ID" value="NZ_SIHI01000005.1"/>
</dbReference>
<reference evidence="2 3" key="1">
    <citation type="submission" date="2019-02" db="EMBL/GenBank/DDBJ databases">
        <title>Deep-cultivation of Planctomycetes and their phenomic and genomic characterization uncovers novel biology.</title>
        <authorList>
            <person name="Wiegand S."/>
            <person name="Jogler M."/>
            <person name="Boedeker C."/>
            <person name="Pinto D."/>
            <person name="Vollmers J."/>
            <person name="Rivas-Marin E."/>
            <person name="Kohn T."/>
            <person name="Peeters S.H."/>
            <person name="Heuer A."/>
            <person name="Rast P."/>
            <person name="Oberbeckmann S."/>
            <person name="Bunk B."/>
            <person name="Jeske O."/>
            <person name="Meyerdierks A."/>
            <person name="Storesund J.E."/>
            <person name="Kallscheuer N."/>
            <person name="Luecker S."/>
            <person name="Lage O.M."/>
            <person name="Pohl T."/>
            <person name="Merkel B.J."/>
            <person name="Hornburger P."/>
            <person name="Mueller R.-W."/>
            <person name="Bruemmer F."/>
            <person name="Labrenz M."/>
            <person name="Spormann A.M."/>
            <person name="Op Den Camp H."/>
            <person name="Overmann J."/>
            <person name="Amann R."/>
            <person name="Jetten M.S.M."/>
            <person name="Mascher T."/>
            <person name="Medema M.H."/>
            <person name="Devos D.P."/>
            <person name="Kaster A.-K."/>
            <person name="Ovreas L."/>
            <person name="Rohde M."/>
            <person name="Galperin M.Y."/>
            <person name="Jogler C."/>
        </authorList>
    </citation>
    <scope>NUCLEOTIDE SEQUENCE [LARGE SCALE GENOMIC DNA]</scope>
    <source>
        <strain evidence="2 3">KOR42</strain>
    </source>
</reference>
<name>A0A5C5WYW5_9PLAN</name>
<keyword evidence="3" id="KW-1185">Reference proteome</keyword>
<sequence length="257" mass="29128">MASKLEHPVLGQLIPDQYGDRLMKFRKFEFMQPLWHPDSKKQLEDLELKDRDLVKKWESQPGALPQVCRNFDVHAALQSLGVYELGIGQSEESDEPEKSDDSVPSAEQVAAYEHFVENEEAICKEVFETLVRYYNFLRQWAPNWFEGETDCPESAETIDDLSDCVRFDGMDLSHESVGGMATICMGWDVDWDMEHGLQMICQNGKIIAVGNDLYGPDVIVGLQETMQHFLDDDQKKALQEFCEQVGDTPAGDSPAGE</sequence>
<dbReference type="AlphaFoldDB" id="A0A5C5WYW5"/>
<protein>
    <recommendedName>
        <fullName evidence="1">DUF6985 domain-containing protein</fullName>
    </recommendedName>
</protein>
<feature type="domain" description="DUF6985" evidence="1">
    <location>
        <begin position="100"/>
        <end position="211"/>
    </location>
</feature>
<dbReference type="InterPro" id="IPR054254">
    <property type="entry name" value="DUF6985"/>
</dbReference>
<dbReference type="EMBL" id="SIHI01000005">
    <property type="protein sequence ID" value="TWT55281.1"/>
    <property type="molecule type" value="Genomic_DNA"/>
</dbReference>
<proteinExistence type="predicted"/>
<accession>A0A5C5WYW5</accession>
<dbReference type="Proteomes" id="UP000317243">
    <property type="component" value="Unassembled WGS sequence"/>
</dbReference>
<evidence type="ECO:0000313" key="2">
    <source>
        <dbReference type="EMBL" id="TWT55281.1"/>
    </source>
</evidence>
<evidence type="ECO:0000313" key="3">
    <source>
        <dbReference type="Proteomes" id="UP000317243"/>
    </source>
</evidence>
<dbReference type="Pfam" id="PF22481">
    <property type="entry name" value="DUF6985"/>
    <property type="match status" value="1"/>
</dbReference>
<dbReference type="OrthoDB" id="251582at2"/>
<evidence type="ECO:0000259" key="1">
    <source>
        <dbReference type="Pfam" id="PF22481"/>
    </source>
</evidence>
<gene>
    <name evidence="2" type="ORF">KOR42_29080</name>
</gene>
<comment type="caution">
    <text evidence="2">The sequence shown here is derived from an EMBL/GenBank/DDBJ whole genome shotgun (WGS) entry which is preliminary data.</text>
</comment>
<organism evidence="2 3">
    <name type="scientific">Thalassoglobus neptunius</name>
    <dbReference type="NCBI Taxonomy" id="1938619"/>
    <lineage>
        <taxon>Bacteria</taxon>
        <taxon>Pseudomonadati</taxon>
        <taxon>Planctomycetota</taxon>
        <taxon>Planctomycetia</taxon>
        <taxon>Planctomycetales</taxon>
        <taxon>Planctomycetaceae</taxon>
        <taxon>Thalassoglobus</taxon>
    </lineage>
</organism>